<sequence length="518" mass="57396">MSGLRIYFDKSEVIALGFSQEDQQSIADNFNCRLASFPITYPGMPIRDTRILIRDLEPLVGRVGSRSELWCGKFTSKALSSSSSWGAAAFGLPRGVSREYCAEVFELYDAISPFITGNTTAIHLGNTKSCIAGYGGRLDPYTAYQFCIPSWLALAGNRTLVGEAAKKHAAISPGTAISGFKRLLGTSFRSKMVKREAELVPYKLTQQLGPRCGIEIETEEGGVKRFLPEHAAGIVIAELKRMAEARLGREIRYAVVTVPAQFNGARNWFRREAAQFHGGFRTAKVVDEPVAAAAAYRFHEKWGDRKVILVFHLGGRTTHVTKFRFQDGSGNLLSTQDDAYLGGDDFTGRVVDYFVELIKEKHHRDIRQDKSALRKLMAECERAKKVLSDREDTLVSIGSILDQGVSIEEPLSRAKFEELNRDLMARAIDMVEMVVLEGAPTSQLQSHKDGIDQIILVGGSVRIPMVVKLLEDYFHGRGLISDEEAVIRGAALLSRPESARYVEECYYGGVSGPLWLAR</sequence>
<dbReference type="Proteomes" id="UP001732700">
    <property type="component" value="Chromosome 4C"/>
</dbReference>
<keyword evidence="2" id="KW-1185">Reference proteome</keyword>
<evidence type="ECO:0000313" key="2">
    <source>
        <dbReference type="Proteomes" id="UP001732700"/>
    </source>
</evidence>
<protein>
    <submittedName>
        <fullName evidence="1">Uncharacterized protein</fullName>
    </submittedName>
</protein>
<accession>A0ACD5WQE8</accession>
<evidence type="ECO:0000313" key="1">
    <source>
        <dbReference type="EnsemblPlants" id="AVESA.00010b.r2.4CG1274430.1.CDS"/>
    </source>
</evidence>
<dbReference type="EnsemblPlants" id="AVESA.00010b.r2.4CG1274430.1">
    <property type="protein sequence ID" value="AVESA.00010b.r2.4CG1274430.1.CDS"/>
    <property type="gene ID" value="AVESA.00010b.r2.4CG1274430"/>
</dbReference>
<reference evidence="1" key="2">
    <citation type="submission" date="2025-09" db="UniProtKB">
        <authorList>
            <consortium name="EnsemblPlants"/>
        </authorList>
    </citation>
    <scope>IDENTIFICATION</scope>
</reference>
<proteinExistence type="predicted"/>
<name>A0ACD5WQE8_AVESA</name>
<reference evidence="1" key="1">
    <citation type="submission" date="2021-05" db="EMBL/GenBank/DDBJ databases">
        <authorList>
            <person name="Scholz U."/>
            <person name="Mascher M."/>
            <person name="Fiebig A."/>
        </authorList>
    </citation>
    <scope>NUCLEOTIDE SEQUENCE [LARGE SCALE GENOMIC DNA]</scope>
</reference>
<organism evidence="1 2">
    <name type="scientific">Avena sativa</name>
    <name type="common">Oat</name>
    <dbReference type="NCBI Taxonomy" id="4498"/>
    <lineage>
        <taxon>Eukaryota</taxon>
        <taxon>Viridiplantae</taxon>
        <taxon>Streptophyta</taxon>
        <taxon>Embryophyta</taxon>
        <taxon>Tracheophyta</taxon>
        <taxon>Spermatophyta</taxon>
        <taxon>Magnoliopsida</taxon>
        <taxon>Liliopsida</taxon>
        <taxon>Poales</taxon>
        <taxon>Poaceae</taxon>
        <taxon>BOP clade</taxon>
        <taxon>Pooideae</taxon>
        <taxon>Poodae</taxon>
        <taxon>Poeae</taxon>
        <taxon>Poeae Chloroplast Group 1 (Aveneae type)</taxon>
        <taxon>Aveninae</taxon>
        <taxon>Avena</taxon>
    </lineage>
</organism>